<keyword evidence="1" id="KW-1133">Transmembrane helix</keyword>
<feature type="transmembrane region" description="Helical" evidence="1">
    <location>
        <begin position="57"/>
        <end position="76"/>
    </location>
</feature>
<dbReference type="Proteomes" id="UP000309676">
    <property type="component" value="Unassembled WGS sequence"/>
</dbReference>
<dbReference type="EMBL" id="VCIW01000003">
    <property type="protein sequence ID" value="TLS53037.1"/>
    <property type="molecule type" value="Genomic_DNA"/>
</dbReference>
<sequence>MTAAIGGAVAGAAQAFLGLASGLAVGSGLVAFLVVLDVIPRLAQITGTTSRGADLELAVVFGAVFWTCADFFGWSLSCPEAALIGVGLLTGGFVGTVAAALTEVLNVFPILARRLRLESHLRWLLAAMVLGKVLGSLFEWLAFRVQ</sequence>
<keyword evidence="3" id="KW-1185">Reference proteome</keyword>
<feature type="transmembrane region" description="Helical" evidence="1">
    <location>
        <begin position="12"/>
        <end position="36"/>
    </location>
</feature>
<feature type="transmembrane region" description="Helical" evidence="1">
    <location>
        <begin position="82"/>
        <end position="111"/>
    </location>
</feature>
<proteinExistence type="predicted"/>
<evidence type="ECO:0000256" key="1">
    <source>
        <dbReference type="SAM" id="Phobius"/>
    </source>
</evidence>
<name>A0A5R9G9D0_9BACL</name>
<organism evidence="2 3">
    <name type="scientific">Paenibacillus antri</name>
    <dbReference type="NCBI Taxonomy" id="2582848"/>
    <lineage>
        <taxon>Bacteria</taxon>
        <taxon>Bacillati</taxon>
        <taxon>Bacillota</taxon>
        <taxon>Bacilli</taxon>
        <taxon>Bacillales</taxon>
        <taxon>Paenibacillaceae</taxon>
        <taxon>Paenibacillus</taxon>
    </lineage>
</organism>
<keyword evidence="1" id="KW-0812">Transmembrane</keyword>
<protein>
    <submittedName>
        <fullName evidence="2">Stage V sporulation protein AB</fullName>
    </submittedName>
</protein>
<dbReference type="AlphaFoldDB" id="A0A5R9G9D0"/>
<gene>
    <name evidence="2" type="ORF">FE782_06630</name>
</gene>
<dbReference type="RefSeq" id="WP_138193278.1">
    <property type="nucleotide sequence ID" value="NZ_VCIW01000003.1"/>
</dbReference>
<evidence type="ECO:0000313" key="3">
    <source>
        <dbReference type="Proteomes" id="UP000309676"/>
    </source>
</evidence>
<accession>A0A5R9G9D0</accession>
<comment type="caution">
    <text evidence="2">The sequence shown here is derived from an EMBL/GenBank/DDBJ whole genome shotgun (WGS) entry which is preliminary data.</text>
</comment>
<dbReference type="OrthoDB" id="9790504at2"/>
<feature type="transmembrane region" description="Helical" evidence="1">
    <location>
        <begin position="123"/>
        <end position="143"/>
    </location>
</feature>
<keyword evidence="1" id="KW-0472">Membrane</keyword>
<dbReference type="InterPro" id="IPR020144">
    <property type="entry name" value="SpoVAB"/>
</dbReference>
<evidence type="ECO:0000313" key="2">
    <source>
        <dbReference type="EMBL" id="TLS53037.1"/>
    </source>
</evidence>
<reference evidence="2 3" key="1">
    <citation type="submission" date="2019-05" db="EMBL/GenBank/DDBJ databases">
        <authorList>
            <person name="Narsing Rao M.P."/>
            <person name="Li W.J."/>
        </authorList>
    </citation>
    <scope>NUCLEOTIDE SEQUENCE [LARGE SCALE GENOMIC DNA]</scope>
    <source>
        <strain evidence="2 3">SYSU_K30003</strain>
    </source>
</reference>
<dbReference type="Pfam" id="PF13782">
    <property type="entry name" value="SpoVAB"/>
    <property type="match status" value="1"/>
</dbReference>